<keyword evidence="9" id="KW-1185">Reference proteome</keyword>
<dbReference type="SUPFAM" id="SSF49785">
    <property type="entry name" value="Galactose-binding domain-like"/>
    <property type="match status" value="1"/>
</dbReference>
<dbReference type="GeneID" id="68116267"/>
<accession>A0A6A5BE38</accession>
<feature type="compositionally biased region" description="Basic and acidic residues" evidence="5">
    <location>
        <begin position="311"/>
        <end position="328"/>
    </location>
</feature>
<dbReference type="OMA" id="SVKYPCK"/>
<dbReference type="Pfam" id="PF07738">
    <property type="entry name" value="Sad1_UNC"/>
    <property type="match status" value="1"/>
</dbReference>
<dbReference type="VEuPathDB" id="AmoebaDB:NF0026080"/>
<dbReference type="Proteomes" id="UP000444721">
    <property type="component" value="Unassembled WGS sequence"/>
</dbReference>
<dbReference type="InterPro" id="IPR045120">
    <property type="entry name" value="Suco/Slp1-like"/>
</dbReference>
<evidence type="ECO:0000313" key="8">
    <source>
        <dbReference type="EMBL" id="KAF0972801.1"/>
    </source>
</evidence>
<keyword evidence="4 6" id="KW-0472">Membrane</keyword>
<reference evidence="8 9" key="1">
    <citation type="journal article" date="2019" name="Sci. Rep.">
        <title>Nanopore sequencing improves the draft genome of the human pathogenic amoeba Naegleria fowleri.</title>
        <authorList>
            <person name="Liechti N."/>
            <person name="Schurch N."/>
            <person name="Bruggmann R."/>
            <person name="Wittwer M."/>
        </authorList>
    </citation>
    <scope>NUCLEOTIDE SEQUENCE [LARGE SCALE GENOMIC DNA]</scope>
    <source>
        <strain evidence="8 9">ATCC 30894</strain>
    </source>
</reference>
<dbReference type="PROSITE" id="PS51469">
    <property type="entry name" value="SUN"/>
    <property type="match status" value="1"/>
</dbReference>
<evidence type="ECO:0000256" key="1">
    <source>
        <dbReference type="ARBA" id="ARBA00004308"/>
    </source>
</evidence>
<protein>
    <recommendedName>
        <fullName evidence="7">SUN domain-containing protein</fullName>
    </recommendedName>
</protein>
<dbReference type="Gene3D" id="2.60.120.260">
    <property type="entry name" value="Galactose-binding domain-like"/>
    <property type="match status" value="1"/>
</dbReference>
<evidence type="ECO:0000313" key="9">
    <source>
        <dbReference type="Proteomes" id="UP000444721"/>
    </source>
</evidence>
<feature type="transmembrane region" description="Helical" evidence="6">
    <location>
        <begin position="74"/>
        <end position="95"/>
    </location>
</feature>
<dbReference type="InterPro" id="IPR012919">
    <property type="entry name" value="SUN_dom"/>
</dbReference>
<dbReference type="EMBL" id="VFQX01000066">
    <property type="protein sequence ID" value="KAF0972801.1"/>
    <property type="molecule type" value="Genomic_DNA"/>
</dbReference>
<feature type="domain" description="SUN" evidence="7">
    <location>
        <begin position="109"/>
        <end position="296"/>
    </location>
</feature>
<feature type="region of interest" description="Disordered" evidence="5">
    <location>
        <begin position="307"/>
        <end position="328"/>
    </location>
</feature>
<evidence type="ECO:0000256" key="6">
    <source>
        <dbReference type="SAM" id="Phobius"/>
    </source>
</evidence>
<evidence type="ECO:0000256" key="5">
    <source>
        <dbReference type="SAM" id="MobiDB-lite"/>
    </source>
</evidence>
<dbReference type="AlphaFoldDB" id="A0A6A5BE38"/>
<keyword evidence="3 6" id="KW-1133">Transmembrane helix</keyword>
<comment type="caution">
    <text evidence="8">The sequence shown here is derived from an EMBL/GenBank/DDBJ whole genome shotgun (WGS) entry which is preliminary data.</text>
</comment>
<feature type="region of interest" description="Disordered" evidence="5">
    <location>
        <begin position="533"/>
        <end position="561"/>
    </location>
</feature>
<dbReference type="InterPro" id="IPR008979">
    <property type="entry name" value="Galactose-bd-like_sf"/>
</dbReference>
<dbReference type="GO" id="GO:0034975">
    <property type="term" value="P:protein folding in endoplasmic reticulum"/>
    <property type="evidence" value="ECO:0007669"/>
    <property type="project" value="TreeGrafter"/>
</dbReference>
<evidence type="ECO:0000256" key="2">
    <source>
        <dbReference type="ARBA" id="ARBA00022692"/>
    </source>
</evidence>
<proteinExistence type="predicted"/>
<evidence type="ECO:0000256" key="4">
    <source>
        <dbReference type="ARBA" id="ARBA00023136"/>
    </source>
</evidence>
<feature type="compositionally biased region" description="Acidic residues" evidence="5">
    <location>
        <begin position="547"/>
        <end position="561"/>
    </location>
</feature>
<dbReference type="GO" id="GO:0012505">
    <property type="term" value="C:endomembrane system"/>
    <property type="evidence" value="ECO:0007669"/>
    <property type="project" value="UniProtKB-SubCell"/>
</dbReference>
<dbReference type="VEuPathDB" id="AmoebaDB:FDP41_009050"/>
<evidence type="ECO:0000256" key="3">
    <source>
        <dbReference type="ARBA" id="ARBA00022989"/>
    </source>
</evidence>
<name>A0A6A5BE38_NAEFO</name>
<keyword evidence="2 6" id="KW-0812">Transmembrane</keyword>
<comment type="subcellular location">
    <subcellularLocation>
        <location evidence="1">Endomembrane system</location>
    </subcellularLocation>
</comment>
<organism evidence="8 9">
    <name type="scientific">Naegleria fowleri</name>
    <name type="common">Brain eating amoeba</name>
    <dbReference type="NCBI Taxonomy" id="5763"/>
    <lineage>
        <taxon>Eukaryota</taxon>
        <taxon>Discoba</taxon>
        <taxon>Heterolobosea</taxon>
        <taxon>Tetramitia</taxon>
        <taxon>Eutetramitia</taxon>
        <taxon>Vahlkampfiidae</taxon>
        <taxon>Naegleria</taxon>
    </lineage>
</organism>
<sequence length="657" mass="74759">MICSESTNESKCFDEYGSNHLSSIMVSLDRNDESSYAHPMRMIETILNEFLLSNGSCSTFRTKKKKKKHAGEQPLCAVILLCIIIVYIITMGTIWERLYSSSLLYNNPSSSIQNDNFFRFVQASDESIKSEKLNVGFNFAAEESGAKILTSNPEAKVRIYPSVVIEEVLFLQKVSRILNEDSDKYCLIPRTAPQKWIIVELSEEILMKSIALANFEYYSCSFKHFKVYGSVKYPCKGQKCWELVGSFQASNSRKVQSFIFKKPSITRYIKLEFLTHYGEAEYYCTLSLLRVHGSTLLEDLKKSLQKSSSRKSHESSTTDSAPHTEEDASLKLETKHEAHTSDNLATAKIIADAITTGVHDIQANLTHFQQENKTGSQTENFEEQFGKLLHDDISDFLKQSIDSSTIGITNRSKNNFWTDQMKKRFNKYRICLLKAMQDKKLMVSQDAPKTSIMTTEHYINSTIFVKNYSSPYVRPMAHQKQPLYAKSISRKHESQPICLAPLTFLWSNISCPSLLRANALEITQNKVSQSVNNSSAKSAATLTKIPDDDDDDIDDGDDDEATQDTLSQIINEKENILKSLFNAIKVHGENEVFLRNQIKSLETRYLKTVQYIQQVLEKNGEDHKTLANSFVALSQKQRDSIVAELVSGELEFCFFFY</sequence>
<dbReference type="VEuPathDB" id="AmoebaDB:NfTy_046670"/>
<dbReference type="OrthoDB" id="266334at2759"/>
<gene>
    <name evidence="8" type="ORF">FDP41_009050</name>
</gene>
<dbReference type="GO" id="GO:0005737">
    <property type="term" value="C:cytoplasm"/>
    <property type="evidence" value="ECO:0007669"/>
    <property type="project" value="TreeGrafter"/>
</dbReference>
<evidence type="ECO:0000259" key="7">
    <source>
        <dbReference type="PROSITE" id="PS51469"/>
    </source>
</evidence>
<dbReference type="PANTHER" id="PTHR12953">
    <property type="entry name" value="MEMBRANE PROTEIN CH1 RELATED"/>
    <property type="match status" value="1"/>
</dbReference>
<dbReference type="PANTHER" id="PTHR12953:SF0">
    <property type="entry name" value="SUN DOMAIN-CONTAINING OSSIFICATION FACTOR"/>
    <property type="match status" value="1"/>
</dbReference>
<dbReference type="RefSeq" id="XP_044557515.1">
    <property type="nucleotide sequence ID" value="XM_044712969.1"/>
</dbReference>
<dbReference type="GO" id="GO:0016020">
    <property type="term" value="C:membrane"/>
    <property type="evidence" value="ECO:0007669"/>
    <property type="project" value="InterPro"/>
</dbReference>